<evidence type="ECO:0000313" key="2">
    <source>
        <dbReference type="EMBL" id="AWH15229.1"/>
    </source>
</evidence>
<feature type="transmembrane region" description="Helical" evidence="1">
    <location>
        <begin position="12"/>
        <end position="36"/>
    </location>
</feature>
<sequence length="68" mass="7612">MSRINKLEALCLAVAFVVLLGCFILLGIAVVCILLSLNTIEWLIVGVALVLILMLWVGIYQYDKQKYN</sequence>
<evidence type="ECO:0000313" key="3">
    <source>
        <dbReference type="Proteomes" id="UP000246444"/>
    </source>
</evidence>
<keyword evidence="3" id="KW-1185">Reference proteome</keyword>
<protein>
    <submittedName>
        <fullName evidence="2">Uncharacterized protein</fullName>
    </submittedName>
</protein>
<proteinExistence type="predicted"/>
<keyword evidence="1" id="KW-0812">Transmembrane</keyword>
<dbReference type="EMBL" id="MH203383">
    <property type="protein sequence ID" value="AWH15229.1"/>
    <property type="molecule type" value="Genomic_DNA"/>
</dbReference>
<dbReference type="PROSITE" id="PS51257">
    <property type="entry name" value="PROKAR_LIPOPROTEIN"/>
    <property type="match status" value="1"/>
</dbReference>
<accession>A0A2S1PF82</accession>
<name>A0A2S1PF82_9CAUD</name>
<evidence type="ECO:0000256" key="1">
    <source>
        <dbReference type="SAM" id="Phobius"/>
    </source>
</evidence>
<keyword evidence="1" id="KW-1133">Transmembrane helix</keyword>
<organism evidence="2 3">
    <name type="scientific">Enterococcus phage vB_EfaS_AL3</name>
    <dbReference type="NCBI Taxonomy" id="2175687"/>
    <lineage>
        <taxon>Viruses</taxon>
        <taxon>Duplodnaviria</taxon>
        <taxon>Heunggongvirae</taxon>
        <taxon>Uroviricota</taxon>
        <taxon>Caudoviricetes</taxon>
        <taxon>Efquatrovirus</taxon>
        <taxon>Efquatrovirus AL3</taxon>
    </lineage>
</organism>
<feature type="transmembrane region" description="Helical" evidence="1">
    <location>
        <begin position="42"/>
        <end position="62"/>
    </location>
</feature>
<keyword evidence="1" id="KW-0472">Membrane</keyword>
<gene>
    <name evidence="2" type="ORF">vBEfaSAL3_52</name>
</gene>
<dbReference type="Proteomes" id="UP000246444">
    <property type="component" value="Segment"/>
</dbReference>
<reference evidence="2 3" key="1">
    <citation type="submission" date="2018-04" db="EMBL/GenBank/DDBJ databases">
        <title>Complete genome sequence analysis of the novel Enterococcus faecalis phage vB_EfaS_AL3.</title>
        <authorList>
            <person name="Yuan Y."/>
        </authorList>
    </citation>
    <scope>NUCLEOTIDE SEQUENCE [LARGE SCALE GENOMIC DNA]</scope>
</reference>